<keyword evidence="3" id="KW-0804">Transcription</keyword>
<dbReference type="InterPro" id="IPR011711">
    <property type="entry name" value="GntR_C"/>
</dbReference>
<dbReference type="Gene3D" id="1.10.10.10">
    <property type="entry name" value="Winged helix-like DNA-binding domain superfamily/Winged helix DNA-binding domain"/>
    <property type="match status" value="2"/>
</dbReference>
<dbReference type="AlphaFoldDB" id="A0A1I4GMA6"/>
<dbReference type="RefSeq" id="WP_090190033.1">
    <property type="nucleotide sequence ID" value="NZ_FOTF01000013.1"/>
</dbReference>
<protein>
    <submittedName>
        <fullName evidence="6">Transcriptional regulator, GntR family</fullName>
    </submittedName>
</protein>
<organism evidence="6 7">
    <name type="scientific">Loktanella salsilacus</name>
    <dbReference type="NCBI Taxonomy" id="195913"/>
    <lineage>
        <taxon>Bacteria</taxon>
        <taxon>Pseudomonadati</taxon>
        <taxon>Pseudomonadota</taxon>
        <taxon>Alphaproteobacteria</taxon>
        <taxon>Rhodobacterales</taxon>
        <taxon>Roseobacteraceae</taxon>
        <taxon>Loktanella</taxon>
    </lineage>
</organism>
<reference evidence="6 7" key="1">
    <citation type="submission" date="2016-10" db="EMBL/GenBank/DDBJ databases">
        <authorList>
            <person name="de Groot N.N."/>
        </authorList>
    </citation>
    <scope>NUCLEOTIDE SEQUENCE [LARGE SCALE GENOMIC DNA]</scope>
    <source>
        <strain evidence="6 7">DSM 16199</strain>
    </source>
</reference>
<dbReference type="InterPro" id="IPR008920">
    <property type="entry name" value="TF_FadR/GntR_C"/>
</dbReference>
<feature type="domain" description="GntR C-terminal" evidence="5">
    <location>
        <begin position="157"/>
        <end position="285"/>
    </location>
</feature>
<dbReference type="SUPFAM" id="SSF46785">
    <property type="entry name" value="Winged helix' DNA-binding domain"/>
    <property type="match status" value="1"/>
</dbReference>
<evidence type="ECO:0000313" key="6">
    <source>
        <dbReference type="EMBL" id="SFL30630.1"/>
    </source>
</evidence>
<dbReference type="Proteomes" id="UP000199550">
    <property type="component" value="Unassembled WGS sequence"/>
</dbReference>
<evidence type="ECO:0000256" key="3">
    <source>
        <dbReference type="ARBA" id="ARBA00023163"/>
    </source>
</evidence>
<evidence type="ECO:0000259" key="5">
    <source>
        <dbReference type="SMART" id="SM00895"/>
    </source>
</evidence>
<dbReference type="OrthoDB" id="9799812at2"/>
<dbReference type="InterPro" id="IPR000524">
    <property type="entry name" value="Tscrpt_reg_HTH_GntR"/>
</dbReference>
<dbReference type="EMBL" id="FOTF01000013">
    <property type="protein sequence ID" value="SFL30630.1"/>
    <property type="molecule type" value="Genomic_DNA"/>
</dbReference>
<dbReference type="SUPFAM" id="SSF48008">
    <property type="entry name" value="GntR ligand-binding domain-like"/>
    <property type="match status" value="1"/>
</dbReference>
<keyword evidence="2" id="KW-0238">DNA-binding</keyword>
<sequence>MARNNTRFIEAHNKLLTICDKTEIGGTLQSENVLAADLGVSRTVIRSVLARFDDIGLIALDGREKAIQRRTRAGDRLEKPATLLTIEELEGRFLDWVLRMDVPPGTALNVAQLAKEFGVAPHTLQEFLSSLSRFGIVVRRPRGGWVLHGFTKEYALELSDFRTVLELNSVQHLVALAPDHPIWARLDVLEQAHLALLERIDRDYHDFSVLDETFHEAINSVVTNRFVKEFQKVISLVFHYHFQWNKADERTRNADAIQEHLAYIDALRSRDVGRAQAAALRHLATSKQTLLNALQANSHTL</sequence>
<proteinExistence type="predicted"/>
<dbReference type="Pfam" id="PF00392">
    <property type="entry name" value="GntR"/>
    <property type="match status" value="1"/>
</dbReference>
<accession>A0A1I4GMA6</accession>
<feature type="domain" description="HTH gntR-type" evidence="4">
    <location>
        <begin position="89"/>
        <end position="147"/>
    </location>
</feature>
<dbReference type="PANTHER" id="PTHR43537:SF51">
    <property type="entry name" value="HTH-TYPE TRANSCRIPTIONAL REGULATOR LGOR-RELATED"/>
    <property type="match status" value="1"/>
</dbReference>
<dbReference type="InterPro" id="IPR036388">
    <property type="entry name" value="WH-like_DNA-bd_sf"/>
</dbReference>
<dbReference type="SMART" id="SM00345">
    <property type="entry name" value="HTH_GNTR"/>
    <property type="match status" value="1"/>
</dbReference>
<dbReference type="SMART" id="SM00895">
    <property type="entry name" value="FCD"/>
    <property type="match status" value="1"/>
</dbReference>
<keyword evidence="1" id="KW-0805">Transcription regulation</keyword>
<dbReference type="GO" id="GO:0003700">
    <property type="term" value="F:DNA-binding transcription factor activity"/>
    <property type="evidence" value="ECO:0007669"/>
    <property type="project" value="InterPro"/>
</dbReference>
<dbReference type="Gene3D" id="1.20.120.530">
    <property type="entry name" value="GntR ligand-binding domain-like"/>
    <property type="match status" value="1"/>
</dbReference>
<gene>
    <name evidence="6" type="ORF">SAMN04488004_11368</name>
</gene>
<evidence type="ECO:0000259" key="4">
    <source>
        <dbReference type="SMART" id="SM00345"/>
    </source>
</evidence>
<evidence type="ECO:0000256" key="2">
    <source>
        <dbReference type="ARBA" id="ARBA00023125"/>
    </source>
</evidence>
<dbReference type="InterPro" id="IPR036390">
    <property type="entry name" value="WH_DNA-bd_sf"/>
</dbReference>
<dbReference type="Pfam" id="PF07729">
    <property type="entry name" value="FCD"/>
    <property type="match status" value="1"/>
</dbReference>
<evidence type="ECO:0000256" key="1">
    <source>
        <dbReference type="ARBA" id="ARBA00023015"/>
    </source>
</evidence>
<evidence type="ECO:0000313" key="7">
    <source>
        <dbReference type="Proteomes" id="UP000199550"/>
    </source>
</evidence>
<name>A0A1I4GMA6_9RHOB</name>
<keyword evidence="7" id="KW-1185">Reference proteome</keyword>
<dbReference type="STRING" id="195913.SAMN04488004_11368"/>
<dbReference type="GO" id="GO:0003677">
    <property type="term" value="F:DNA binding"/>
    <property type="evidence" value="ECO:0007669"/>
    <property type="project" value="UniProtKB-KW"/>
</dbReference>
<dbReference type="PANTHER" id="PTHR43537">
    <property type="entry name" value="TRANSCRIPTIONAL REGULATOR, GNTR FAMILY"/>
    <property type="match status" value="1"/>
</dbReference>